<dbReference type="EC" id="2.7.8.7" evidence="8"/>
<evidence type="ECO:0000313" key="11">
    <source>
        <dbReference type="Proteomes" id="UP000638188"/>
    </source>
</evidence>
<keyword evidence="7 8" id="KW-0275">Fatty acid biosynthesis</keyword>
<dbReference type="InterPro" id="IPR004568">
    <property type="entry name" value="Ppantetheine-prot_Trfase_dom"/>
</dbReference>
<dbReference type="SUPFAM" id="SSF56214">
    <property type="entry name" value="4'-phosphopantetheinyl transferase"/>
    <property type="match status" value="1"/>
</dbReference>
<dbReference type="Gene3D" id="3.90.470.20">
    <property type="entry name" value="4'-phosphopantetheinyl transferase domain"/>
    <property type="match status" value="1"/>
</dbReference>
<dbReference type="InterPro" id="IPR037143">
    <property type="entry name" value="4-PPantetheinyl_Trfase_dom_sf"/>
</dbReference>
<keyword evidence="8" id="KW-0963">Cytoplasm</keyword>
<evidence type="ECO:0000256" key="5">
    <source>
        <dbReference type="ARBA" id="ARBA00022842"/>
    </source>
</evidence>
<sequence length="135" mass="14317">MIRGIGTDMVLVGRIEAVLGRQGDRFARRILTDAEWQRYAVHGQPARFLAKRFAAKEAILKALGTGLGQGMSWHCIQIDRNALGAPVVVLSGAALTRLDSGGGGSMLLSLSDEREQALAFAVWSADPAAQADSVA</sequence>
<keyword evidence="4 8" id="KW-0276">Fatty acid metabolism</keyword>
<gene>
    <name evidence="8 10" type="primary">acpS</name>
    <name evidence="10" type="ORF">GCM10007418_01090</name>
</gene>
<protein>
    <recommendedName>
        <fullName evidence="8">Holo-[acyl-carrier-protein] synthase</fullName>
        <shortName evidence="8">Holo-ACP synthase</shortName>
        <ecNumber evidence="8">2.7.8.7</ecNumber>
    </recommendedName>
    <alternativeName>
        <fullName evidence="8">4'-phosphopantetheinyl transferase AcpS</fullName>
    </alternativeName>
</protein>
<comment type="cofactor">
    <cofactor evidence="8">
        <name>Mg(2+)</name>
        <dbReference type="ChEBI" id="CHEBI:18420"/>
    </cofactor>
</comment>
<reference evidence="11" key="1">
    <citation type="journal article" date="2019" name="Int. J. Syst. Evol. Microbiol.">
        <title>The Global Catalogue of Microorganisms (GCM) 10K type strain sequencing project: providing services to taxonomists for standard genome sequencing and annotation.</title>
        <authorList>
            <consortium name="The Broad Institute Genomics Platform"/>
            <consortium name="The Broad Institute Genome Sequencing Center for Infectious Disease"/>
            <person name="Wu L."/>
            <person name="Ma J."/>
        </authorList>
    </citation>
    <scope>NUCLEOTIDE SEQUENCE [LARGE SCALE GENOMIC DNA]</scope>
    <source>
        <strain evidence="11">CGMCC 1.12482</strain>
    </source>
</reference>
<evidence type="ECO:0000259" key="9">
    <source>
        <dbReference type="Pfam" id="PF01648"/>
    </source>
</evidence>
<feature type="domain" description="4'-phosphopantetheinyl transferase" evidence="9">
    <location>
        <begin position="4"/>
        <end position="93"/>
    </location>
</feature>
<comment type="similarity">
    <text evidence="8">Belongs to the P-Pant transferase superfamily. AcpS family.</text>
</comment>
<evidence type="ECO:0000313" key="10">
    <source>
        <dbReference type="EMBL" id="GGC85106.1"/>
    </source>
</evidence>
<evidence type="ECO:0000256" key="2">
    <source>
        <dbReference type="ARBA" id="ARBA00022679"/>
    </source>
</evidence>
<comment type="function">
    <text evidence="8">Transfers the 4'-phosphopantetheine moiety from coenzyme A to a Ser of acyl-carrier-protein.</text>
</comment>
<evidence type="ECO:0000256" key="7">
    <source>
        <dbReference type="ARBA" id="ARBA00023160"/>
    </source>
</evidence>
<comment type="catalytic activity">
    <reaction evidence="8">
        <text>apo-[ACP] + CoA = holo-[ACP] + adenosine 3',5'-bisphosphate + H(+)</text>
        <dbReference type="Rhea" id="RHEA:12068"/>
        <dbReference type="Rhea" id="RHEA-COMP:9685"/>
        <dbReference type="Rhea" id="RHEA-COMP:9690"/>
        <dbReference type="ChEBI" id="CHEBI:15378"/>
        <dbReference type="ChEBI" id="CHEBI:29999"/>
        <dbReference type="ChEBI" id="CHEBI:57287"/>
        <dbReference type="ChEBI" id="CHEBI:58343"/>
        <dbReference type="ChEBI" id="CHEBI:64479"/>
        <dbReference type="EC" id="2.7.8.7"/>
    </reaction>
</comment>
<dbReference type="Pfam" id="PF01648">
    <property type="entry name" value="ACPS"/>
    <property type="match status" value="1"/>
</dbReference>
<accession>A0ABQ1NUH3</accession>
<dbReference type="InterPro" id="IPR002582">
    <property type="entry name" value="ACPS"/>
</dbReference>
<dbReference type="Proteomes" id="UP000638188">
    <property type="component" value="Unassembled WGS sequence"/>
</dbReference>
<evidence type="ECO:0000256" key="8">
    <source>
        <dbReference type="HAMAP-Rule" id="MF_00101"/>
    </source>
</evidence>
<evidence type="ECO:0000256" key="1">
    <source>
        <dbReference type="ARBA" id="ARBA00022516"/>
    </source>
</evidence>
<dbReference type="HAMAP" id="MF_00101">
    <property type="entry name" value="AcpS"/>
    <property type="match status" value="1"/>
</dbReference>
<proteinExistence type="inferred from homology"/>
<evidence type="ECO:0000256" key="6">
    <source>
        <dbReference type="ARBA" id="ARBA00023098"/>
    </source>
</evidence>
<dbReference type="NCBIfam" id="TIGR00556">
    <property type="entry name" value="pantethn_trn"/>
    <property type="match status" value="1"/>
</dbReference>
<organism evidence="10 11">
    <name type="scientific">Halopseudomonas salina</name>
    <dbReference type="NCBI Taxonomy" id="1323744"/>
    <lineage>
        <taxon>Bacteria</taxon>
        <taxon>Pseudomonadati</taxon>
        <taxon>Pseudomonadota</taxon>
        <taxon>Gammaproteobacteria</taxon>
        <taxon>Pseudomonadales</taxon>
        <taxon>Pseudomonadaceae</taxon>
        <taxon>Halopseudomonas</taxon>
    </lineage>
</organism>
<feature type="binding site" evidence="8">
    <location>
        <position position="8"/>
    </location>
    <ligand>
        <name>Mg(2+)</name>
        <dbReference type="ChEBI" id="CHEBI:18420"/>
    </ligand>
</feature>
<keyword evidence="6 8" id="KW-0443">Lipid metabolism</keyword>
<feature type="binding site" evidence="8">
    <location>
        <position position="57"/>
    </location>
    <ligand>
        <name>Mg(2+)</name>
        <dbReference type="ChEBI" id="CHEBI:18420"/>
    </ligand>
</feature>
<keyword evidence="1 8" id="KW-0444">Lipid biosynthesis</keyword>
<comment type="caution">
    <text evidence="10">The sequence shown here is derived from an EMBL/GenBank/DDBJ whole genome shotgun (WGS) entry which is preliminary data.</text>
</comment>
<dbReference type="InterPro" id="IPR008278">
    <property type="entry name" value="4-PPantetheinyl_Trfase_dom"/>
</dbReference>
<keyword evidence="11" id="KW-1185">Reference proteome</keyword>
<dbReference type="RefSeq" id="WP_150277774.1">
    <property type="nucleotide sequence ID" value="NZ_BMFF01000001.1"/>
</dbReference>
<keyword evidence="5 8" id="KW-0460">Magnesium</keyword>
<keyword evidence="2 8" id="KW-0808">Transferase</keyword>
<dbReference type="EMBL" id="BMFF01000001">
    <property type="protein sequence ID" value="GGC85106.1"/>
    <property type="molecule type" value="Genomic_DNA"/>
</dbReference>
<evidence type="ECO:0000256" key="3">
    <source>
        <dbReference type="ARBA" id="ARBA00022723"/>
    </source>
</evidence>
<dbReference type="NCBIfam" id="TIGR00516">
    <property type="entry name" value="acpS"/>
    <property type="match status" value="1"/>
</dbReference>
<evidence type="ECO:0000256" key="4">
    <source>
        <dbReference type="ARBA" id="ARBA00022832"/>
    </source>
</evidence>
<keyword evidence="3 8" id="KW-0479">Metal-binding</keyword>
<comment type="subcellular location">
    <subcellularLocation>
        <location evidence="8">Cytoplasm</location>
    </subcellularLocation>
</comment>
<name>A0ABQ1NUH3_9GAMM</name>